<feature type="transmembrane region" description="Helical" evidence="8">
    <location>
        <begin position="258"/>
        <end position="277"/>
    </location>
</feature>
<evidence type="ECO:0000256" key="1">
    <source>
        <dbReference type="ARBA" id="ARBA00004651"/>
    </source>
</evidence>
<evidence type="ECO:0000313" key="9">
    <source>
        <dbReference type="EMBL" id="OHU97002.1"/>
    </source>
</evidence>
<evidence type="ECO:0000313" key="10">
    <source>
        <dbReference type="Proteomes" id="UP000179734"/>
    </source>
</evidence>
<feature type="transmembrane region" description="Helical" evidence="8">
    <location>
        <begin position="169"/>
        <end position="190"/>
    </location>
</feature>
<accession>A0A1S1N770</accession>
<feature type="transmembrane region" description="Helical" evidence="8">
    <location>
        <begin position="330"/>
        <end position="351"/>
    </location>
</feature>
<evidence type="ECO:0000256" key="8">
    <source>
        <dbReference type="SAM" id="Phobius"/>
    </source>
</evidence>
<keyword evidence="4 8" id="KW-0812">Transmembrane</keyword>
<proteinExistence type="inferred from homology"/>
<feature type="transmembrane region" description="Helical" evidence="8">
    <location>
        <begin position="115"/>
        <end position="134"/>
    </location>
</feature>
<feature type="transmembrane region" description="Helical" evidence="8">
    <location>
        <begin position="363"/>
        <end position="382"/>
    </location>
</feature>
<evidence type="ECO:0000256" key="4">
    <source>
        <dbReference type="ARBA" id="ARBA00022692"/>
    </source>
</evidence>
<reference evidence="9 10" key="1">
    <citation type="submission" date="2016-10" db="EMBL/GenBank/DDBJ databases">
        <title>Genome sequence of Mycobacterium talmonii.</title>
        <authorList>
            <person name="Greninger A.L."/>
            <person name="Elliott B."/>
            <person name="Vasireddy S."/>
            <person name="Vasireddy R."/>
        </authorList>
    </citation>
    <scope>NUCLEOTIDE SEQUENCE [LARGE SCALE GENOMIC DNA]</scope>
    <source>
        <strain evidence="10">NE-TNMC-100812</strain>
    </source>
</reference>
<keyword evidence="3 9" id="KW-0808">Transferase</keyword>
<evidence type="ECO:0000256" key="7">
    <source>
        <dbReference type="ARBA" id="ARBA00024033"/>
    </source>
</evidence>
<feature type="transmembrane region" description="Helical" evidence="8">
    <location>
        <begin position="89"/>
        <end position="109"/>
    </location>
</feature>
<keyword evidence="10" id="KW-1185">Reference proteome</keyword>
<dbReference type="GO" id="GO:0005886">
    <property type="term" value="C:plasma membrane"/>
    <property type="evidence" value="ECO:0007669"/>
    <property type="project" value="UniProtKB-SubCell"/>
</dbReference>
<keyword evidence="9" id="KW-0328">Glycosyltransferase</keyword>
<comment type="subcellular location">
    <subcellularLocation>
        <location evidence="1">Cell membrane</location>
        <topology evidence="1">Multi-pass membrane protein</topology>
    </subcellularLocation>
</comment>
<keyword evidence="2" id="KW-1003">Cell membrane</keyword>
<organism evidence="9 10">
    <name type="scientific">Mycobacterium talmoniae</name>
    <dbReference type="NCBI Taxonomy" id="1858794"/>
    <lineage>
        <taxon>Bacteria</taxon>
        <taxon>Bacillati</taxon>
        <taxon>Actinomycetota</taxon>
        <taxon>Actinomycetes</taxon>
        <taxon>Mycobacteriales</taxon>
        <taxon>Mycobacteriaceae</taxon>
        <taxon>Mycobacterium</taxon>
    </lineage>
</organism>
<comment type="caution">
    <text evidence="9">The sequence shown here is derived from an EMBL/GenBank/DDBJ whole genome shotgun (WGS) entry which is preliminary data.</text>
</comment>
<dbReference type="GO" id="GO:0016758">
    <property type="term" value="F:hexosyltransferase activity"/>
    <property type="evidence" value="ECO:0007669"/>
    <property type="project" value="InterPro"/>
</dbReference>
<dbReference type="EMBL" id="MLQM01000174">
    <property type="protein sequence ID" value="OHU97002.1"/>
    <property type="molecule type" value="Genomic_DNA"/>
</dbReference>
<evidence type="ECO:0000256" key="6">
    <source>
        <dbReference type="ARBA" id="ARBA00023136"/>
    </source>
</evidence>
<dbReference type="AlphaFoldDB" id="A0A1S1N770"/>
<feature type="transmembrane region" description="Helical" evidence="8">
    <location>
        <begin position="197"/>
        <end position="215"/>
    </location>
</feature>
<dbReference type="Proteomes" id="UP000179734">
    <property type="component" value="Unassembled WGS sequence"/>
</dbReference>
<keyword evidence="5 8" id="KW-1133">Transmembrane helix</keyword>
<comment type="similarity">
    <text evidence="7">Belongs to the glycosyltransferase 87 family.</text>
</comment>
<sequence>MLAVLALGYATWRVIGYTPYRIDIDVYRMGAQAWRDGQHLYGNALFRTGVKETSLPFTYPPMAAVLFTPFTWVSLGGAAAALTVISTVLLVVSTAIVLSALGVCTDAAVPGGPVWWRRTVLATAIVAAAIWLNMEPIMSNFGYGQINAVLMTLVIADCLPQRTRWPRGMLLGLAIAVKLTPAVFLLYFLLRRDRRAALTALATLAATILAAFAAAPRDSVEYWTKTVFHTNRIGDTALNTNQNFTGILARMGFSGGPYLLLWLAVCVATLVLTGWAVRRVLAAEQPTLALMAVALFGLLVSPVSWSHHWVWSLPTIVILGVLGYRRRSPALLGLAAAGLALMRWSPIRLLLADSNLTQQLIGASYVWWALAVLVTAGLAVTARVEEPGVAADPAPARLAG</sequence>
<gene>
    <name evidence="9" type="ORF">BKN37_22485</name>
</gene>
<dbReference type="Pfam" id="PF09594">
    <property type="entry name" value="GT87"/>
    <property type="match status" value="1"/>
</dbReference>
<dbReference type="InterPro" id="IPR018584">
    <property type="entry name" value="GT87"/>
</dbReference>
<evidence type="ECO:0000256" key="3">
    <source>
        <dbReference type="ARBA" id="ARBA00022679"/>
    </source>
</evidence>
<protein>
    <submittedName>
        <fullName evidence="9">Alpha-(1-2)-phosphatidylinositol mannosyltransferase</fullName>
    </submittedName>
</protein>
<evidence type="ECO:0000256" key="2">
    <source>
        <dbReference type="ARBA" id="ARBA00022475"/>
    </source>
</evidence>
<name>A0A1S1N770_9MYCO</name>
<keyword evidence="6 8" id="KW-0472">Membrane</keyword>
<feature type="transmembrane region" description="Helical" evidence="8">
    <location>
        <begin position="289"/>
        <end position="310"/>
    </location>
</feature>
<evidence type="ECO:0000256" key="5">
    <source>
        <dbReference type="ARBA" id="ARBA00022989"/>
    </source>
</evidence>